<protein>
    <submittedName>
        <fullName evidence="5">Carbohydrate kinase</fullName>
    </submittedName>
</protein>
<dbReference type="CDD" id="cd01167">
    <property type="entry name" value="bac_FRK"/>
    <property type="match status" value="1"/>
</dbReference>
<dbReference type="Proteomes" id="UP000645610">
    <property type="component" value="Unassembled WGS sequence"/>
</dbReference>
<dbReference type="InterPro" id="IPR029056">
    <property type="entry name" value="Ribokinase-like"/>
</dbReference>
<dbReference type="EMBL" id="JADQDP010000001">
    <property type="protein sequence ID" value="MBF9140942.1"/>
    <property type="molecule type" value="Genomic_DNA"/>
</dbReference>
<dbReference type="PROSITE" id="PS00584">
    <property type="entry name" value="PFKB_KINASES_2"/>
    <property type="match status" value="1"/>
</dbReference>
<evidence type="ECO:0000256" key="3">
    <source>
        <dbReference type="ARBA" id="ARBA00022777"/>
    </source>
</evidence>
<dbReference type="SUPFAM" id="SSF53613">
    <property type="entry name" value="Ribokinase-like"/>
    <property type="match status" value="1"/>
</dbReference>
<dbReference type="RefSeq" id="WP_196285271.1">
    <property type="nucleotide sequence ID" value="NZ_JADQDP010000001.1"/>
</dbReference>
<sequence length="305" mass="32573">MTPSSQAHKLPTIACFGEILWDLLPTGKQPGGAPFNVAVHLHQLGLPVRFISRVGADELGAELVDFVASKGVATDLVQHDSTHRTGIVHANVDNASEVVYDIVQPVAWDYIHYDKLVEAAVASADAFVFGSLAARQAGTRETLYRLLESAKFKVFDVNMRPPHDTRAVVEHLLNQADMVKMNHHELAELMAWFGAEAEPAAAMPWLAQRFGLQAVCVTCGADGALLWTNNQLYRAPGIAVPVQDTIGSGDSFLAALLKGWLTGQAPSEALRFACATGALVATRQGATPAFAEADVRALLTAAGGR</sequence>
<dbReference type="InterPro" id="IPR050306">
    <property type="entry name" value="PfkB_Carbo_kinase"/>
</dbReference>
<dbReference type="PANTHER" id="PTHR43085">
    <property type="entry name" value="HEXOKINASE FAMILY MEMBER"/>
    <property type="match status" value="1"/>
</dbReference>
<evidence type="ECO:0000256" key="1">
    <source>
        <dbReference type="ARBA" id="ARBA00010688"/>
    </source>
</evidence>
<evidence type="ECO:0000259" key="4">
    <source>
        <dbReference type="Pfam" id="PF00294"/>
    </source>
</evidence>
<keyword evidence="6" id="KW-1185">Reference proteome</keyword>
<evidence type="ECO:0000313" key="5">
    <source>
        <dbReference type="EMBL" id="MBF9140942.1"/>
    </source>
</evidence>
<accession>A0A931BER2</accession>
<feature type="domain" description="Carbohydrate kinase PfkB" evidence="4">
    <location>
        <begin position="27"/>
        <end position="288"/>
    </location>
</feature>
<proteinExistence type="inferred from homology"/>
<name>A0A931BER2_9BACT</name>
<dbReference type="PANTHER" id="PTHR43085:SF57">
    <property type="entry name" value="CARBOHYDRATE KINASE PFKB DOMAIN-CONTAINING PROTEIN"/>
    <property type="match status" value="1"/>
</dbReference>
<dbReference type="Gene3D" id="3.40.1190.20">
    <property type="match status" value="1"/>
</dbReference>
<gene>
    <name evidence="5" type="ORF">I2I01_04815</name>
</gene>
<dbReference type="InterPro" id="IPR002173">
    <property type="entry name" value="Carboh/pur_kinase_PfkB_CS"/>
</dbReference>
<reference evidence="5 6" key="1">
    <citation type="submission" date="2020-11" db="EMBL/GenBank/DDBJ databases">
        <authorList>
            <person name="Kim M.K."/>
        </authorList>
    </citation>
    <scope>NUCLEOTIDE SEQUENCE [LARGE SCALE GENOMIC DNA]</scope>
    <source>
        <strain evidence="5 6">BT439</strain>
    </source>
</reference>
<comment type="caution">
    <text evidence="5">The sequence shown here is derived from an EMBL/GenBank/DDBJ whole genome shotgun (WGS) entry which is preliminary data.</text>
</comment>
<evidence type="ECO:0000313" key="6">
    <source>
        <dbReference type="Proteomes" id="UP000645610"/>
    </source>
</evidence>
<dbReference type="InterPro" id="IPR011611">
    <property type="entry name" value="PfkB_dom"/>
</dbReference>
<dbReference type="AlphaFoldDB" id="A0A931BER2"/>
<comment type="similarity">
    <text evidence="1">Belongs to the carbohydrate kinase PfkB family.</text>
</comment>
<keyword evidence="3 5" id="KW-0418">Kinase</keyword>
<keyword evidence="2" id="KW-0808">Transferase</keyword>
<dbReference type="GO" id="GO:0016301">
    <property type="term" value="F:kinase activity"/>
    <property type="evidence" value="ECO:0007669"/>
    <property type="project" value="UniProtKB-KW"/>
</dbReference>
<dbReference type="Pfam" id="PF00294">
    <property type="entry name" value="PfkB"/>
    <property type="match status" value="1"/>
</dbReference>
<organism evidence="5 6">
    <name type="scientific">Hymenobacter properus</name>
    <dbReference type="NCBI Taxonomy" id="2791026"/>
    <lineage>
        <taxon>Bacteria</taxon>
        <taxon>Pseudomonadati</taxon>
        <taxon>Bacteroidota</taxon>
        <taxon>Cytophagia</taxon>
        <taxon>Cytophagales</taxon>
        <taxon>Hymenobacteraceae</taxon>
        <taxon>Hymenobacter</taxon>
    </lineage>
</organism>
<evidence type="ECO:0000256" key="2">
    <source>
        <dbReference type="ARBA" id="ARBA00022679"/>
    </source>
</evidence>
<dbReference type="PROSITE" id="PS00583">
    <property type="entry name" value="PFKB_KINASES_1"/>
    <property type="match status" value="1"/>
</dbReference>